<reference evidence="1" key="1">
    <citation type="submission" date="2021-11" db="EMBL/GenBank/DDBJ databases">
        <authorList>
            <person name="Rodrigo-Torres L."/>
            <person name="Arahal R. D."/>
            <person name="Lucena T."/>
        </authorList>
    </citation>
    <scope>NUCLEOTIDE SEQUENCE</scope>
    <source>
        <strain evidence="1">CECT 7929</strain>
    </source>
</reference>
<name>A0ABM8ZUE0_9VIBR</name>
<comment type="caution">
    <text evidence="1">The sequence shown here is derived from an EMBL/GenBank/DDBJ whole genome shotgun (WGS) entry which is preliminary data.</text>
</comment>
<gene>
    <name evidence="1" type="ORF">VST7929_01441</name>
</gene>
<dbReference type="EMBL" id="CAKLDI010000001">
    <property type="protein sequence ID" value="CAH0533571.1"/>
    <property type="molecule type" value="Genomic_DNA"/>
</dbReference>
<sequence length="99" mass="11129">MDLNFSKTESPWPVWRKQTAAEIVFQVCVTDDGKVWCIEGEGETVSEAISCTWDECLDGELNALIRSTMGQDILDELLSWLRAQRVKAPSVATLVGWPR</sequence>
<proteinExistence type="predicted"/>
<evidence type="ECO:0000313" key="2">
    <source>
        <dbReference type="Proteomes" id="UP000838672"/>
    </source>
</evidence>
<accession>A0ABM8ZUE0</accession>
<evidence type="ECO:0000313" key="1">
    <source>
        <dbReference type="EMBL" id="CAH0533571.1"/>
    </source>
</evidence>
<organism evidence="1 2">
    <name type="scientific">Vibrio stylophorae</name>
    <dbReference type="NCBI Taxonomy" id="659351"/>
    <lineage>
        <taxon>Bacteria</taxon>
        <taxon>Pseudomonadati</taxon>
        <taxon>Pseudomonadota</taxon>
        <taxon>Gammaproteobacteria</taxon>
        <taxon>Vibrionales</taxon>
        <taxon>Vibrionaceae</taxon>
        <taxon>Vibrio</taxon>
    </lineage>
</organism>
<keyword evidence="2" id="KW-1185">Reference proteome</keyword>
<dbReference type="Proteomes" id="UP000838672">
    <property type="component" value="Unassembled WGS sequence"/>
</dbReference>
<protein>
    <submittedName>
        <fullName evidence="1">Uncharacterized protein</fullName>
    </submittedName>
</protein>
<dbReference type="RefSeq" id="WP_237466008.1">
    <property type="nucleotide sequence ID" value="NZ_CAKLDI010000001.1"/>
</dbReference>